<evidence type="ECO:0000256" key="6">
    <source>
        <dbReference type="ARBA" id="ARBA00022490"/>
    </source>
</evidence>
<dbReference type="PANTHER" id="PTHR11136">
    <property type="entry name" value="FOLYLPOLYGLUTAMATE SYNTHASE-RELATED"/>
    <property type="match status" value="1"/>
</dbReference>
<dbReference type="NCBIfam" id="TIGR01499">
    <property type="entry name" value="folC"/>
    <property type="match status" value="1"/>
</dbReference>
<evidence type="ECO:0000256" key="5">
    <source>
        <dbReference type="ARBA" id="ARBA00008276"/>
    </source>
</evidence>
<dbReference type="Gene3D" id="3.90.190.20">
    <property type="entry name" value="Mur ligase, C-terminal domain"/>
    <property type="match status" value="1"/>
</dbReference>
<dbReference type="SUPFAM" id="SSF53623">
    <property type="entry name" value="MurD-like peptide ligases, catalytic domain"/>
    <property type="match status" value="1"/>
</dbReference>
<evidence type="ECO:0000256" key="12">
    <source>
        <dbReference type="ARBA" id="ARBA00022840"/>
    </source>
</evidence>
<dbReference type="PROSITE" id="PS01011">
    <property type="entry name" value="FOLYLPOLYGLU_SYNT_1"/>
    <property type="match status" value="1"/>
</dbReference>
<evidence type="ECO:0000256" key="2">
    <source>
        <dbReference type="ARBA" id="ARBA00004305"/>
    </source>
</evidence>
<dbReference type="PIRSF" id="PIRSF038895">
    <property type="entry name" value="FPGS"/>
    <property type="match status" value="1"/>
</dbReference>
<dbReference type="SUPFAM" id="SSF53244">
    <property type="entry name" value="MurD-like peptide ligases, peptide-binding domain"/>
    <property type="match status" value="1"/>
</dbReference>
<dbReference type="InterPro" id="IPR036615">
    <property type="entry name" value="Mur_ligase_C_dom_sf"/>
</dbReference>
<dbReference type="EC" id="6.3.2.17" evidence="17"/>
<dbReference type="InterPro" id="IPR018109">
    <property type="entry name" value="Folylpolyglutamate_synth_CS"/>
</dbReference>
<dbReference type="AlphaFoldDB" id="A0AAN9TAC3"/>
<sequence>MSTLLYQKYYKQISKKLHLSADDDYKKAIATLNLLQSNAQDLRNPQAPEFLNSKLDKLRSFLLLCDVEVQKLDEKLSVIHVSGTKGKGSTCAYCESILQNYGMKTGFFSSPHLVSVRERIRVDGQPISRKQFARCFWDVHQKLGGVQKEKNTAKEMPPYFMFLTIMALKIFLEEQVDVAILEVGIGGEYDYTNILSKTAVVGFSSIGLDHVQILGNTVELIAFQKAGIMKPNCIAVASSDQPRAALKVLEKRAIEKECDFFVAPVFNQYSFPDNDVRLGIKGPAQKHNASLAVQLVNAWMNRHQLQKYKGPTFQLTRKMVEGLAKCRWPGRTQVLNYSHDLTYYLDGAHTSESMHNCVVWYRNAVPVLSTSGKKVLVFNMTNSRDPKSMMELLFPLKFDYVIFCPNRINSLNDDLFQDNTNLRTSRDQEYEKIVNYQKEWIKLNEQFDEQRVKLFHDVTSVHEFLEHLSNNEKLDVLITGSLHLVGAFLTLLDPDLKFSCYS</sequence>
<evidence type="ECO:0000256" key="8">
    <source>
        <dbReference type="ARBA" id="ARBA00022598"/>
    </source>
</evidence>
<evidence type="ECO:0000313" key="20">
    <source>
        <dbReference type="EMBL" id="KAK7580232.1"/>
    </source>
</evidence>
<organism evidence="20 21">
    <name type="scientific">Parthenolecanium corni</name>
    <dbReference type="NCBI Taxonomy" id="536013"/>
    <lineage>
        <taxon>Eukaryota</taxon>
        <taxon>Metazoa</taxon>
        <taxon>Ecdysozoa</taxon>
        <taxon>Arthropoda</taxon>
        <taxon>Hexapoda</taxon>
        <taxon>Insecta</taxon>
        <taxon>Pterygota</taxon>
        <taxon>Neoptera</taxon>
        <taxon>Paraneoptera</taxon>
        <taxon>Hemiptera</taxon>
        <taxon>Sternorrhyncha</taxon>
        <taxon>Coccoidea</taxon>
        <taxon>Coccidae</taxon>
        <taxon>Parthenolecanium</taxon>
    </lineage>
</organism>
<dbReference type="GO" id="GO:0005829">
    <property type="term" value="C:cytosol"/>
    <property type="evidence" value="ECO:0007669"/>
    <property type="project" value="TreeGrafter"/>
</dbReference>
<evidence type="ECO:0000256" key="9">
    <source>
        <dbReference type="ARBA" id="ARBA00022723"/>
    </source>
</evidence>
<keyword evidence="12 18" id="KW-0067">ATP-binding</keyword>
<dbReference type="PANTHER" id="PTHR11136:SF5">
    <property type="entry name" value="FOLYLPOLYGLUTAMATE SYNTHASE, MITOCHONDRIAL"/>
    <property type="match status" value="1"/>
</dbReference>
<comment type="pathway">
    <text evidence="4 17">Cofactor biosynthesis; tetrahydrofolylpolyglutamate biosynthesis.</text>
</comment>
<gene>
    <name evidence="20" type="ORF">V9T40_000861</name>
</gene>
<evidence type="ECO:0000313" key="21">
    <source>
        <dbReference type="Proteomes" id="UP001367676"/>
    </source>
</evidence>
<proteinExistence type="inferred from homology"/>
<keyword evidence="9 19" id="KW-0479">Metal-binding</keyword>
<reference evidence="20 21" key="1">
    <citation type="submission" date="2024-03" db="EMBL/GenBank/DDBJ databases">
        <title>Adaptation during the transition from Ophiocordyceps entomopathogen to insect associate is accompanied by gene loss and intensified selection.</title>
        <authorList>
            <person name="Ward C.M."/>
            <person name="Onetto C.A."/>
            <person name="Borneman A.R."/>
        </authorList>
    </citation>
    <scope>NUCLEOTIDE SEQUENCE [LARGE SCALE GENOMIC DNA]</scope>
    <source>
        <strain evidence="20">AWRI1</strain>
        <tissue evidence="20">Single Adult Female</tissue>
    </source>
</reference>
<evidence type="ECO:0000256" key="3">
    <source>
        <dbReference type="ARBA" id="ARBA00004496"/>
    </source>
</evidence>
<comment type="function">
    <text evidence="17">Catalyzes conversion of folates to polyglutamate derivatives allowing concentration of folate compounds in the cell and the intracellular retention of these cofactors, which are important substrates for most of the folate-dependent enzymes that are involved in one-carbon transfer reactions involved in purine, pyrimidine and amino acid synthesis.</text>
</comment>
<keyword evidence="14" id="KW-0496">Mitochondrion</keyword>
<dbReference type="InterPro" id="IPR023600">
    <property type="entry name" value="Folylpolyglutamate_synth_euk"/>
</dbReference>
<comment type="subcellular location">
    <subcellularLocation>
        <location evidence="3">Cytoplasm</location>
    </subcellularLocation>
    <subcellularLocation>
        <location evidence="1">Mitochondrion inner membrane</location>
    </subcellularLocation>
    <subcellularLocation>
        <location evidence="2">Mitochondrion matrix</location>
    </subcellularLocation>
</comment>
<dbReference type="GO" id="GO:0006730">
    <property type="term" value="P:one-carbon metabolic process"/>
    <property type="evidence" value="ECO:0007669"/>
    <property type="project" value="UniProtKB-KW"/>
</dbReference>
<feature type="binding site" evidence="19">
    <location>
        <position position="182"/>
    </location>
    <ligand>
        <name>Mg(2+)</name>
        <dbReference type="ChEBI" id="CHEBI:18420"/>
        <label>1</label>
    </ligand>
</feature>
<feature type="binding site" evidence="19">
    <location>
        <position position="210"/>
    </location>
    <ligand>
        <name>Mg(2+)</name>
        <dbReference type="ChEBI" id="CHEBI:18420"/>
        <label>1</label>
    </ligand>
</feature>
<dbReference type="GO" id="GO:0005759">
    <property type="term" value="C:mitochondrial matrix"/>
    <property type="evidence" value="ECO:0007669"/>
    <property type="project" value="UniProtKB-SubCell"/>
</dbReference>
<evidence type="ECO:0000256" key="4">
    <source>
        <dbReference type="ARBA" id="ARBA00005150"/>
    </source>
</evidence>
<feature type="binding site" evidence="18">
    <location>
        <position position="346"/>
    </location>
    <ligand>
        <name>ATP</name>
        <dbReference type="ChEBI" id="CHEBI:30616"/>
    </ligand>
</feature>
<comment type="cofactor">
    <cofactor evidence="17">
        <name>a monovalent cation</name>
        <dbReference type="ChEBI" id="CHEBI:60242"/>
    </cofactor>
    <text evidence="17">A monovalent cation.</text>
</comment>
<dbReference type="InterPro" id="IPR036565">
    <property type="entry name" value="Mur-like_cat_sf"/>
</dbReference>
<keyword evidence="10 18" id="KW-0547">Nucleotide-binding</keyword>
<keyword evidence="7 17" id="KW-0554">One-carbon metabolism</keyword>
<comment type="catalytic activity">
    <reaction evidence="16 17">
        <text>(6S)-5,6,7,8-tetrahydrofolyl-(gamma-L-Glu)(n) + L-glutamate + ATP = (6S)-5,6,7,8-tetrahydrofolyl-(gamma-L-Glu)(n+1) + ADP + phosphate + H(+)</text>
        <dbReference type="Rhea" id="RHEA:10580"/>
        <dbReference type="Rhea" id="RHEA-COMP:14738"/>
        <dbReference type="Rhea" id="RHEA-COMP:14740"/>
        <dbReference type="ChEBI" id="CHEBI:15378"/>
        <dbReference type="ChEBI" id="CHEBI:29985"/>
        <dbReference type="ChEBI" id="CHEBI:30616"/>
        <dbReference type="ChEBI" id="CHEBI:43474"/>
        <dbReference type="ChEBI" id="CHEBI:141005"/>
        <dbReference type="ChEBI" id="CHEBI:456216"/>
        <dbReference type="EC" id="6.3.2.17"/>
    </reaction>
</comment>
<keyword evidence="15" id="KW-0472">Membrane</keyword>
<feature type="binding site" evidence="18">
    <location>
        <position position="331"/>
    </location>
    <ligand>
        <name>ATP</name>
        <dbReference type="ChEBI" id="CHEBI:30616"/>
    </ligand>
</feature>
<keyword evidence="8 17" id="KW-0436">Ligase</keyword>
<keyword evidence="13 19" id="KW-0460">Magnesium</keyword>
<evidence type="ECO:0000256" key="17">
    <source>
        <dbReference type="PIRNR" id="PIRNR038895"/>
    </source>
</evidence>
<feature type="binding site" evidence="19">
    <location>
        <position position="110"/>
    </location>
    <ligand>
        <name>Mg(2+)</name>
        <dbReference type="ChEBI" id="CHEBI:18420"/>
        <label>1</label>
    </ligand>
</feature>
<dbReference type="GO" id="GO:0046872">
    <property type="term" value="F:metal ion binding"/>
    <property type="evidence" value="ECO:0007669"/>
    <property type="project" value="UniProtKB-KW"/>
</dbReference>
<dbReference type="GO" id="GO:0005743">
    <property type="term" value="C:mitochondrial inner membrane"/>
    <property type="evidence" value="ECO:0007669"/>
    <property type="project" value="UniProtKB-SubCell"/>
</dbReference>
<keyword evidence="11" id="KW-0999">Mitochondrion inner membrane</keyword>
<dbReference type="GO" id="GO:0005524">
    <property type="term" value="F:ATP binding"/>
    <property type="evidence" value="ECO:0007669"/>
    <property type="project" value="UniProtKB-KW"/>
</dbReference>
<dbReference type="PROSITE" id="PS01012">
    <property type="entry name" value="FOLYLPOLYGLU_SYNT_2"/>
    <property type="match status" value="1"/>
</dbReference>
<evidence type="ECO:0000256" key="15">
    <source>
        <dbReference type="ARBA" id="ARBA00023136"/>
    </source>
</evidence>
<dbReference type="Proteomes" id="UP001367676">
    <property type="component" value="Unassembled WGS sequence"/>
</dbReference>
<dbReference type="EMBL" id="JBBCAQ010000034">
    <property type="protein sequence ID" value="KAK7580232.1"/>
    <property type="molecule type" value="Genomic_DNA"/>
</dbReference>
<dbReference type="Gene3D" id="3.40.1190.10">
    <property type="entry name" value="Mur-like, catalytic domain"/>
    <property type="match status" value="1"/>
</dbReference>
<evidence type="ECO:0000256" key="19">
    <source>
        <dbReference type="PIRSR" id="PIRSR038895-2"/>
    </source>
</evidence>
<keyword evidence="21" id="KW-1185">Reference proteome</keyword>
<evidence type="ECO:0000256" key="13">
    <source>
        <dbReference type="ARBA" id="ARBA00022842"/>
    </source>
</evidence>
<evidence type="ECO:0000256" key="18">
    <source>
        <dbReference type="PIRSR" id="PIRSR038895-1"/>
    </source>
</evidence>
<evidence type="ECO:0000256" key="1">
    <source>
        <dbReference type="ARBA" id="ARBA00004273"/>
    </source>
</evidence>
<comment type="similarity">
    <text evidence="5 17">Belongs to the folylpolyglutamate synthase family.</text>
</comment>
<accession>A0AAN9TAC3</accession>
<keyword evidence="6" id="KW-0963">Cytoplasm</keyword>
<dbReference type="GO" id="GO:0004326">
    <property type="term" value="F:tetrahydrofolylpolyglutamate synthase activity"/>
    <property type="evidence" value="ECO:0007669"/>
    <property type="project" value="UniProtKB-EC"/>
</dbReference>
<evidence type="ECO:0000256" key="10">
    <source>
        <dbReference type="ARBA" id="ARBA00022741"/>
    </source>
</evidence>
<evidence type="ECO:0000256" key="16">
    <source>
        <dbReference type="ARBA" id="ARBA00047493"/>
    </source>
</evidence>
<comment type="caution">
    <text evidence="20">The sequence shown here is derived from an EMBL/GenBank/DDBJ whole genome shotgun (WGS) entry which is preliminary data.</text>
</comment>
<evidence type="ECO:0000256" key="7">
    <source>
        <dbReference type="ARBA" id="ARBA00022563"/>
    </source>
</evidence>
<evidence type="ECO:0000256" key="14">
    <source>
        <dbReference type="ARBA" id="ARBA00023128"/>
    </source>
</evidence>
<protein>
    <recommendedName>
        <fullName evidence="17">Folylpolyglutamate synthase</fullName>
        <ecNumber evidence="17">6.3.2.17</ecNumber>
    </recommendedName>
    <alternativeName>
        <fullName evidence="17">Folylpoly-gamma-glutamate synthetase</fullName>
    </alternativeName>
    <alternativeName>
        <fullName evidence="17">Tetrahydrofolylpolyglutamate synthase</fullName>
    </alternativeName>
</protein>
<dbReference type="InterPro" id="IPR001645">
    <property type="entry name" value="Folylpolyglutamate_synth"/>
</dbReference>
<name>A0AAN9TAC3_9HEMI</name>
<evidence type="ECO:0000256" key="11">
    <source>
        <dbReference type="ARBA" id="ARBA00022792"/>
    </source>
</evidence>